<sequence>MNCVRVVAPAHLHAGNFDLNGGLGRLYGTVGFTIDYPKLVIDVEKAVGVEASNILAERFARAVAQSFGVTGFRVVVRESFPEYVGLGYVTTLGIAIGLGVSELFRLRLSAEDVALAIRRGLVTALGVYACKVGGFIVEGGFRKGSAEKHVPPLVFRGEIPSDWLFVVAVPEAPRKRIVELRMSREDRILQEVYMSSEEASYLSRLVLVKMMPSFVERDIAEFGEALTEFNKRLGLVWQRYQGGVYCDPVVEKGIEIALRYAYGACQSSWGPTFYALLDSEERAVKLAEELRKLLGSHRGGEVFITRGRNRGIEVIECG</sequence>
<dbReference type="InterPro" id="IPR004422">
    <property type="entry name" value="RFAP_synthase"/>
</dbReference>
<reference evidence="4" key="1">
    <citation type="journal article" date="2020" name="mSystems">
        <title>Genome- and Community-Level Interaction Insights into Carbon Utilization and Element Cycling Functions of Hydrothermarchaeota in Hydrothermal Sediment.</title>
        <authorList>
            <person name="Zhou Z."/>
            <person name="Liu Y."/>
            <person name="Xu W."/>
            <person name="Pan J."/>
            <person name="Luo Z.H."/>
            <person name="Li M."/>
        </authorList>
    </citation>
    <scope>NUCLEOTIDE SEQUENCE [LARGE SCALE GENOMIC DNA]</scope>
    <source>
        <strain evidence="4">SpSt-125</strain>
    </source>
</reference>
<dbReference type="InterPro" id="IPR020568">
    <property type="entry name" value="Ribosomal_Su5_D2-typ_SF"/>
</dbReference>
<dbReference type="SUPFAM" id="SSF54211">
    <property type="entry name" value="Ribosomal protein S5 domain 2-like"/>
    <property type="match status" value="1"/>
</dbReference>
<evidence type="ECO:0000256" key="2">
    <source>
        <dbReference type="PIRNR" id="PIRNR004884"/>
    </source>
</evidence>
<keyword evidence="4" id="KW-0418">Kinase</keyword>
<comment type="caution">
    <text evidence="4">The sequence shown here is derived from an EMBL/GenBank/DDBJ whole genome shotgun (WGS) entry which is preliminary data.</text>
</comment>
<accession>A0A7J2U0Q3</accession>
<comment type="catalytic activity">
    <reaction evidence="2">
        <text>5-phospho-alpha-D-ribose 1-diphosphate + 4-hydroxybenzoate + H(+) = 4-(beta-D-ribofuranosyl)phenol 5'-phosphate + CO2 + diphosphate</text>
        <dbReference type="Rhea" id="RHEA:48556"/>
        <dbReference type="ChEBI" id="CHEBI:15378"/>
        <dbReference type="ChEBI" id="CHEBI:16526"/>
        <dbReference type="ChEBI" id="CHEBI:17879"/>
        <dbReference type="ChEBI" id="CHEBI:33019"/>
        <dbReference type="ChEBI" id="CHEBI:58017"/>
        <dbReference type="ChEBI" id="CHEBI:82767"/>
        <dbReference type="EC" id="2.4.2.54"/>
    </reaction>
</comment>
<dbReference type="PIRSF" id="PIRSF004884">
    <property type="entry name" value="Sugar_kin_arch"/>
    <property type="match status" value="1"/>
</dbReference>
<dbReference type="GO" id="GO:0016301">
    <property type="term" value="F:kinase activity"/>
    <property type="evidence" value="ECO:0007669"/>
    <property type="project" value="UniProtKB-KW"/>
</dbReference>
<proteinExistence type="inferred from homology"/>
<dbReference type="InterPro" id="IPR014721">
    <property type="entry name" value="Ribsml_uS5_D2-typ_fold_subgr"/>
</dbReference>
<dbReference type="GO" id="GO:0043793">
    <property type="term" value="F:beta-ribofuranosylaminobenzene 5'-phosphate synthase activity"/>
    <property type="evidence" value="ECO:0007669"/>
    <property type="project" value="UniProtKB-EC"/>
</dbReference>
<dbReference type="Pfam" id="PF08544">
    <property type="entry name" value="GHMP_kinases_C"/>
    <property type="match status" value="1"/>
</dbReference>
<dbReference type="Gene3D" id="3.30.230.10">
    <property type="match status" value="1"/>
</dbReference>
<dbReference type="EC" id="2.4.2.54" evidence="2"/>
<keyword evidence="2" id="KW-0328">Glycosyltransferase</keyword>
<dbReference type="InterPro" id="IPR013750">
    <property type="entry name" value="GHMP_kinase_C_dom"/>
</dbReference>
<comment type="similarity">
    <text evidence="2">Belongs to the beta-RFA-P synthase family.</text>
</comment>
<protein>
    <recommendedName>
        <fullName evidence="2">Beta-ribofuranosylaminobenzene 5'-phosphate synthase</fullName>
        <shortName evidence="2">Beta-RFA-P synthase</shortName>
        <ecNumber evidence="2">2.4.2.54</ecNumber>
    </recommendedName>
</protein>
<dbReference type="EMBL" id="DSEU01000005">
    <property type="protein sequence ID" value="HEM66246.1"/>
    <property type="molecule type" value="Genomic_DNA"/>
</dbReference>
<feature type="domain" description="GHMP kinase C-terminal" evidence="3">
    <location>
        <begin position="210"/>
        <end position="292"/>
    </location>
</feature>
<comment type="pathway">
    <text evidence="2">Cofactor biosynthesis; 5,6,7,8-tetrahydromethanopterin biosynthesis.</text>
</comment>
<dbReference type="PANTHER" id="PTHR20861:SF6">
    <property type="entry name" value="BETA-RIBOFURANOSYLPHENOL 5'-PHOSPHATE SYNTHASE"/>
    <property type="match status" value="1"/>
</dbReference>
<comment type="function">
    <text evidence="2">Catalyzes the condensation of 4-aminobenzoate (pABA) with 5-phospho-alpha-D-ribose 1-diphosphate (PRPP) to produce beta-ribofuranosylaminobenzene 5'-phosphate (beta-RFA-P).</text>
</comment>
<keyword evidence="1 2" id="KW-0808">Transferase</keyword>
<dbReference type="GO" id="GO:0005524">
    <property type="term" value="F:ATP binding"/>
    <property type="evidence" value="ECO:0007669"/>
    <property type="project" value="UniProtKB-UniRule"/>
</dbReference>
<dbReference type="NCBIfam" id="TIGR00144">
    <property type="entry name" value="beta_RFAP_syn"/>
    <property type="match status" value="1"/>
</dbReference>
<evidence type="ECO:0000259" key="3">
    <source>
        <dbReference type="Pfam" id="PF08544"/>
    </source>
</evidence>
<name>A0A7J2U0Q3_9CREN</name>
<gene>
    <name evidence="4" type="ORF">ENO26_01535</name>
</gene>
<dbReference type="UniPathway" id="UPA00065"/>
<evidence type="ECO:0000256" key="1">
    <source>
        <dbReference type="ARBA" id="ARBA00022679"/>
    </source>
</evidence>
<comment type="subunit">
    <text evidence="2">Homodimer.</text>
</comment>
<dbReference type="PANTHER" id="PTHR20861">
    <property type="entry name" value="HOMOSERINE/4-DIPHOSPHOCYTIDYL-2-C-METHYL-D-ERYTHRITOL KINASE"/>
    <property type="match status" value="1"/>
</dbReference>
<dbReference type="AlphaFoldDB" id="A0A7J2U0Q3"/>
<organism evidence="4">
    <name type="scientific">Ignisphaera aggregans</name>
    <dbReference type="NCBI Taxonomy" id="334771"/>
    <lineage>
        <taxon>Archaea</taxon>
        <taxon>Thermoproteota</taxon>
        <taxon>Thermoprotei</taxon>
        <taxon>Desulfurococcales</taxon>
        <taxon>Desulfurococcaceae</taxon>
        <taxon>Ignisphaera</taxon>
    </lineage>
</organism>
<evidence type="ECO:0000313" key="4">
    <source>
        <dbReference type="EMBL" id="HEM66246.1"/>
    </source>
</evidence>